<evidence type="ECO:0000313" key="2">
    <source>
        <dbReference type="EMBL" id="CAB4124819.1"/>
    </source>
</evidence>
<accession>A0A6J5KY02</accession>
<sequence>MKPFLHSRIHVKKYGGKVEDYADIDDFIDSSKASVPDIRHRAILHSSFGCFIVEQVFGRTRLNSDGKEYSPRDVAEDHILQDLGFIPTMEQYLNNMTIQPWMSGTEKKNKSIIKNISFDLVD</sequence>
<proteinExistence type="predicted"/>
<protein>
    <recommendedName>
        <fullName evidence="1">DUF6915 domain-containing protein</fullName>
    </recommendedName>
</protein>
<dbReference type="Pfam" id="PF21866">
    <property type="entry name" value="DUF6915"/>
    <property type="match status" value="1"/>
</dbReference>
<dbReference type="InterPro" id="IPR054061">
    <property type="entry name" value="DUF6915"/>
</dbReference>
<reference evidence="2" key="1">
    <citation type="submission" date="2020-04" db="EMBL/GenBank/DDBJ databases">
        <authorList>
            <person name="Chiriac C."/>
            <person name="Salcher M."/>
            <person name="Ghai R."/>
            <person name="Kavagutti S V."/>
        </authorList>
    </citation>
    <scope>NUCLEOTIDE SEQUENCE</scope>
</reference>
<name>A0A6J5KY02_9CAUD</name>
<evidence type="ECO:0000259" key="1">
    <source>
        <dbReference type="Pfam" id="PF21866"/>
    </source>
</evidence>
<dbReference type="EMBL" id="LR796186">
    <property type="protein sequence ID" value="CAB4124819.1"/>
    <property type="molecule type" value="Genomic_DNA"/>
</dbReference>
<gene>
    <name evidence="2" type="ORF">UFOVP58_34</name>
</gene>
<organism evidence="2">
    <name type="scientific">uncultured Caudovirales phage</name>
    <dbReference type="NCBI Taxonomy" id="2100421"/>
    <lineage>
        <taxon>Viruses</taxon>
        <taxon>Duplodnaviria</taxon>
        <taxon>Heunggongvirae</taxon>
        <taxon>Uroviricota</taxon>
        <taxon>Caudoviricetes</taxon>
        <taxon>Peduoviridae</taxon>
        <taxon>Maltschvirus</taxon>
        <taxon>Maltschvirus maltsch</taxon>
    </lineage>
</organism>
<feature type="domain" description="DUF6915" evidence="1">
    <location>
        <begin position="1"/>
        <end position="102"/>
    </location>
</feature>